<gene>
    <name evidence="3" type="ORF">CASFOL_031950</name>
    <name evidence="2" type="ORF">CASFOL_033425</name>
</gene>
<accession>A0ABD3C105</accession>
<evidence type="ECO:0000313" key="4">
    <source>
        <dbReference type="Proteomes" id="UP001632038"/>
    </source>
</evidence>
<reference evidence="4" key="1">
    <citation type="journal article" date="2024" name="IScience">
        <title>Strigolactones Initiate the Formation of Haustorium-like Structures in Castilleja.</title>
        <authorList>
            <person name="Buerger M."/>
            <person name="Peterson D."/>
            <person name="Chory J."/>
        </authorList>
    </citation>
    <scope>NUCLEOTIDE SEQUENCE [LARGE SCALE GENOMIC DNA]</scope>
</reference>
<dbReference type="Pfam" id="PF07047">
    <property type="entry name" value="OPA3"/>
    <property type="match status" value="1"/>
</dbReference>
<proteinExistence type="predicted"/>
<dbReference type="InterPro" id="IPR010754">
    <property type="entry name" value="OPA3-like"/>
</dbReference>
<dbReference type="PANTHER" id="PTHR12499">
    <property type="entry name" value="OPTIC ATROPHY 3 PROTEIN OPA3"/>
    <property type="match status" value="1"/>
</dbReference>
<dbReference type="EMBL" id="JAVIJP010000054">
    <property type="protein sequence ID" value="KAL3623134.1"/>
    <property type="molecule type" value="Genomic_DNA"/>
</dbReference>
<organism evidence="3 4">
    <name type="scientific">Castilleja foliolosa</name>
    <dbReference type="NCBI Taxonomy" id="1961234"/>
    <lineage>
        <taxon>Eukaryota</taxon>
        <taxon>Viridiplantae</taxon>
        <taxon>Streptophyta</taxon>
        <taxon>Embryophyta</taxon>
        <taxon>Tracheophyta</taxon>
        <taxon>Spermatophyta</taxon>
        <taxon>Magnoliopsida</taxon>
        <taxon>eudicotyledons</taxon>
        <taxon>Gunneridae</taxon>
        <taxon>Pentapetalae</taxon>
        <taxon>asterids</taxon>
        <taxon>lamiids</taxon>
        <taxon>Lamiales</taxon>
        <taxon>Orobanchaceae</taxon>
        <taxon>Pedicularideae</taxon>
        <taxon>Castillejinae</taxon>
        <taxon>Castilleja</taxon>
    </lineage>
</organism>
<evidence type="ECO:0000256" key="1">
    <source>
        <dbReference type="SAM" id="SignalP"/>
    </source>
</evidence>
<feature type="chain" id="PRO_5044724676" evidence="1">
    <location>
        <begin position="25"/>
        <end position="125"/>
    </location>
</feature>
<reference evidence="3" key="2">
    <citation type="submission" date="2024-11" db="EMBL/GenBank/DDBJ databases">
        <authorList>
            <person name="Burger M."/>
            <person name="Chory J."/>
        </authorList>
    </citation>
    <scope>NUCLEOTIDE SEQUENCE</scope>
    <source>
        <strain evidence="3">Tecolote</strain>
        <tissue evidence="3">Flower</tissue>
    </source>
</reference>
<evidence type="ECO:0000313" key="2">
    <source>
        <dbReference type="EMBL" id="KAL3622817.1"/>
    </source>
</evidence>
<comment type="caution">
    <text evidence="3">The sequence shown here is derived from an EMBL/GenBank/DDBJ whole genome shotgun (WGS) entry which is preliminary data.</text>
</comment>
<protein>
    <submittedName>
        <fullName evidence="3">Uncharacterized protein</fullName>
    </submittedName>
</protein>
<dbReference type="PANTHER" id="PTHR12499:SF22">
    <property type="entry name" value="OS02G0312500 PROTEIN"/>
    <property type="match status" value="1"/>
</dbReference>
<feature type="signal peptide" evidence="1">
    <location>
        <begin position="1"/>
        <end position="24"/>
    </location>
</feature>
<evidence type="ECO:0000313" key="3">
    <source>
        <dbReference type="EMBL" id="KAL3623134.1"/>
    </source>
</evidence>
<keyword evidence="1" id="KW-0732">Signal</keyword>
<keyword evidence="4" id="KW-1185">Reference proteome</keyword>
<dbReference type="Proteomes" id="UP001632038">
    <property type="component" value="Unassembled WGS sequence"/>
</dbReference>
<dbReference type="EMBL" id="JAVIJP010000058">
    <property type="protein sequence ID" value="KAL3622817.1"/>
    <property type="molecule type" value="Genomic_DNA"/>
</dbReference>
<name>A0ABD3C105_9LAMI</name>
<sequence>MLSWFQAALKLLAIPIVARLTTEAERHPRFRNLLINIAQANNRISWTVGRAAYDLSTDSKILPLSGEKAVQSAANLIGQTFVLGMWEGLRCFIEGTKVLEERSKNCWEHLMFLGTIPKRESFVEL</sequence>
<dbReference type="AlphaFoldDB" id="A0ABD3C105"/>